<evidence type="ECO:0000313" key="3">
    <source>
        <dbReference type="EMBL" id="KAF2202728.1"/>
    </source>
</evidence>
<name>A0A9P4JNF0_9PLEO</name>
<evidence type="ECO:0000313" key="4">
    <source>
        <dbReference type="Proteomes" id="UP000799536"/>
    </source>
</evidence>
<accession>A0A9P4JNF0</accession>
<dbReference type="GO" id="GO:0051082">
    <property type="term" value="F:unfolded protein binding"/>
    <property type="evidence" value="ECO:0007669"/>
    <property type="project" value="TreeGrafter"/>
</dbReference>
<dbReference type="OrthoDB" id="426386at2759"/>
<organism evidence="3 4">
    <name type="scientific">Delitschia confertaspora ATCC 74209</name>
    <dbReference type="NCBI Taxonomy" id="1513339"/>
    <lineage>
        <taxon>Eukaryota</taxon>
        <taxon>Fungi</taxon>
        <taxon>Dikarya</taxon>
        <taxon>Ascomycota</taxon>
        <taxon>Pezizomycotina</taxon>
        <taxon>Dothideomycetes</taxon>
        <taxon>Pleosporomycetidae</taxon>
        <taxon>Pleosporales</taxon>
        <taxon>Delitschiaceae</taxon>
        <taxon>Delitschia</taxon>
    </lineage>
</organism>
<dbReference type="AlphaFoldDB" id="A0A9P4JNF0"/>
<keyword evidence="4" id="KW-1185">Reference proteome</keyword>
<dbReference type="EMBL" id="ML993926">
    <property type="protein sequence ID" value="KAF2202728.1"/>
    <property type="molecule type" value="Genomic_DNA"/>
</dbReference>
<dbReference type="InterPro" id="IPR008979">
    <property type="entry name" value="Galactose-bd-like_sf"/>
</dbReference>
<evidence type="ECO:0000259" key="2">
    <source>
        <dbReference type="Pfam" id="PF08547"/>
    </source>
</evidence>
<dbReference type="GO" id="GO:0010257">
    <property type="term" value="P:NADH dehydrogenase complex assembly"/>
    <property type="evidence" value="ECO:0007669"/>
    <property type="project" value="TreeGrafter"/>
</dbReference>
<comment type="similarity">
    <text evidence="1">Belongs to the CIA30 family.</text>
</comment>
<reference evidence="3" key="1">
    <citation type="journal article" date="2020" name="Stud. Mycol.">
        <title>101 Dothideomycetes genomes: a test case for predicting lifestyles and emergence of pathogens.</title>
        <authorList>
            <person name="Haridas S."/>
            <person name="Albert R."/>
            <person name="Binder M."/>
            <person name="Bloem J."/>
            <person name="Labutti K."/>
            <person name="Salamov A."/>
            <person name="Andreopoulos B."/>
            <person name="Baker S."/>
            <person name="Barry K."/>
            <person name="Bills G."/>
            <person name="Bluhm B."/>
            <person name="Cannon C."/>
            <person name="Castanera R."/>
            <person name="Culley D."/>
            <person name="Daum C."/>
            <person name="Ezra D."/>
            <person name="Gonzalez J."/>
            <person name="Henrissat B."/>
            <person name="Kuo A."/>
            <person name="Liang C."/>
            <person name="Lipzen A."/>
            <person name="Lutzoni F."/>
            <person name="Magnuson J."/>
            <person name="Mondo S."/>
            <person name="Nolan M."/>
            <person name="Ohm R."/>
            <person name="Pangilinan J."/>
            <person name="Park H.-J."/>
            <person name="Ramirez L."/>
            <person name="Alfaro M."/>
            <person name="Sun H."/>
            <person name="Tritt A."/>
            <person name="Yoshinaga Y."/>
            <person name="Zwiers L.-H."/>
            <person name="Turgeon B."/>
            <person name="Goodwin S."/>
            <person name="Spatafora J."/>
            <person name="Crous P."/>
            <person name="Grigoriev I."/>
        </authorList>
    </citation>
    <scope>NUCLEOTIDE SEQUENCE</scope>
    <source>
        <strain evidence="3">ATCC 74209</strain>
    </source>
</reference>
<protein>
    <submittedName>
        <fullName evidence="3">NADH:ubiquinone oxidoreductase complex I intermediate-associated protein 30</fullName>
    </submittedName>
</protein>
<dbReference type="PANTHER" id="PTHR13194:SF19">
    <property type="entry name" value="NAD(P)-BINDING ROSSMANN-FOLD SUPERFAMILY PROTEIN"/>
    <property type="match status" value="1"/>
</dbReference>
<proteinExistence type="inferred from homology"/>
<dbReference type="Pfam" id="PF08547">
    <property type="entry name" value="CIA30"/>
    <property type="match status" value="1"/>
</dbReference>
<dbReference type="InterPro" id="IPR013857">
    <property type="entry name" value="NADH-UbQ_OxRdtase-assoc_prot30"/>
</dbReference>
<gene>
    <name evidence="3" type="ORF">GQ43DRAFT_368456</name>
</gene>
<dbReference type="Proteomes" id="UP000799536">
    <property type="component" value="Unassembled WGS sequence"/>
</dbReference>
<dbReference type="SUPFAM" id="SSF49785">
    <property type="entry name" value="Galactose-binding domain-like"/>
    <property type="match status" value="1"/>
</dbReference>
<dbReference type="InterPro" id="IPR039131">
    <property type="entry name" value="NDUFAF1"/>
</dbReference>
<comment type="caution">
    <text evidence="3">The sequence shown here is derived from an EMBL/GenBank/DDBJ whole genome shotgun (WGS) entry which is preliminary data.</text>
</comment>
<feature type="domain" description="NADH:ubiquinone oxidoreductase intermediate-associated protein 30" evidence="2">
    <location>
        <begin position="17"/>
        <end position="192"/>
    </location>
</feature>
<dbReference type="PANTHER" id="PTHR13194">
    <property type="entry name" value="COMPLEX I INTERMEDIATE-ASSOCIATED PROTEIN 30"/>
    <property type="match status" value="1"/>
</dbReference>
<evidence type="ECO:0000256" key="1">
    <source>
        <dbReference type="ARBA" id="ARBA00007884"/>
    </source>
</evidence>
<sequence>MSAKSELVLFGGEKGWKPAEWTASDDRVRGGKSQSFLDCQGTIALFRGHLDIHTLGGAGFASQRTVAESSVWDLSNYSGIQITILPVPPTGEKRQPNKYTFILKDELLERNPDNAREQATVSYEYDFVVDEGEEGVGKERVVVCIPWGKLKATYRGKEKKDARELDVRRIRRFSIMMRSFFGEQEGGFSLTIENIKALKLSEDLEKGLLSNEEGALSGCGPKVSL</sequence>